<evidence type="ECO:0000256" key="8">
    <source>
        <dbReference type="SAM" id="MobiDB-lite"/>
    </source>
</evidence>
<dbReference type="InterPro" id="IPR050951">
    <property type="entry name" value="Retrovirus_Pol_polyprotein"/>
</dbReference>
<dbReference type="InterPro" id="IPR043502">
    <property type="entry name" value="DNA/RNA_pol_sf"/>
</dbReference>
<evidence type="ECO:0000256" key="7">
    <source>
        <dbReference type="ARBA" id="ARBA00022918"/>
    </source>
</evidence>
<keyword evidence="4" id="KW-0540">Nuclease</keyword>
<comment type="caution">
    <text evidence="11">The sequence shown here is derived from an EMBL/GenBank/DDBJ whole genome shotgun (WGS) entry which is preliminary data.</text>
</comment>
<dbReference type="CDD" id="cd09274">
    <property type="entry name" value="RNase_HI_RT_Ty3"/>
    <property type="match status" value="2"/>
</dbReference>
<evidence type="ECO:0000256" key="1">
    <source>
        <dbReference type="ARBA" id="ARBA00010879"/>
    </source>
</evidence>
<proteinExistence type="inferred from homology"/>
<dbReference type="CDD" id="cd01647">
    <property type="entry name" value="RT_LTR"/>
    <property type="match status" value="2"/>
</dbReference>
<evidence type="ECO:0000313" key="11">
    <source>
        <dbReference type="EMBL" id="CAJ0956561.1"/>
    </source>
</evidence>
<evidence type="ECO:0000313" key="12">
    <source>
        <dbReference type="Proteomes" id="UP001176940"/>
    </source>
</evidence>
<dbReference type="InterPro" id="IPR036397">
    <property type="entry name" value="RNaseH_sf"/>
</dbReference>
<dbReference type="Pfam" id="PF24626">
    <property type="entry name" value="SH3_Tf2-1"/>
    <property type="match status" value="1"/>
</dbReference>
<dbReference type="InterPro" id="IPR021109">
    <property type="entry name" value="Peptidase_aspartic_dom_sf"/>
</dbReference>
<dbReference type="SUPFAM" id="SSF50630">
    <property type="entry name" value="Acid proteases"/>
    <property type="match status" value="1"/>
</dbReference>
<evidence type="ECO:0000256" key="4">
    <source>
        <dbReference type="ARBA" id="ARBA00022722"/>
    </source>
</evidence>
<dbReference type="SUPFAM" id="SSF53098">
    <property type="entry name" value="Ribonuclease H-like"/>
    <property type="match status" value="1"/>
</dbReference>
<evidence type="ECO:0000256" key="6">
    <source>
        <dbReference type="ARBA" id="ARBA00022801"/>
    </source>
</evidence>
<dbReference type="Gene3D" id="3.30.70.270">
    <property type="match status" value="4"/>
</dbReference>
<keyword evidence="7" id="KW-0695">RNA-directed DNA polymerase</keyword>
<dbReference type="PROSITE" id="PS50994">
    <property type="entry name" value="INTEGRASE"/>
    <property type="match status" value="1"/>
</dbReference>
<feature type="domain" description="Reverse transcriptase" evidence="9">
    <location>
        <begin position="520"/>
        <end position="699"/>
    </location>
</feature>
<feature type="region of interest" description="Disordered" evidence="8">
    <location>
        <begin position="246"/>
        <end position="295"/>
    </location>
</feature>
<dbReference type="Gene3D" id="2.40.70.10">
    <property type="entry name" value="Acid Proteases"/>
    <property type="match status" value="1"/>
</dbReference>
<dbReference type="Pfam" id="PF03732">
    <property type="entry name" value="Retrotrans_gag"/>
    <property type="match status" value="1"/>
</dbReference>
<comment type="similarity">
    <text evidence="1">Belongs to the beta type-B retroviral polymerase family. HERV class-II K(HML-2) pol subfamily.</text>
</comment>
<name>A0ABN9M8N5_9NEOB</name>
<keyword evidence="6" id="KW-0378">Hydrolase</keyword>
<reference evidence="11" key="1">
    <citation type="submission" date="2023-07" db="EMBL/GenBank/DDBJ databases">
        <authorList>
            <person name="Stuckert A."/>
        </authorList>
    </citation>
    <scope>NUCLEOTIDE SEQUENCE</scope>
</reference>
<keyword evidence="12" id="KW-1185">Reference proteome</keyword>
<dbReference type="PROSITE" id="PS50878">
    <property type="entry name" value="RT_POL"/>
    <property type="match status" value="2"/>
</dbReference>
<dbReference type="Pfam" id="PF13975">
    <property type="entry name" value="gag-asp_proteas"/>
    <property type="match status" value="1"/>
</dbReference>
<accession>A0ABN9M8N5</accession>
<evidence type="ECO:0000256" key="2">
    <source>
        <dbReference type="ARBA" id="ARBA00022679"/>
    </source>
</evidence>
<protein>
    <recommendedName>
        <fullName evidence="13">Reverse transcriptase</fullName>
    </recommendedName>
</protein>
<feature type="domain" description="Reverse transcriptase" evidence="9">
    <location>
        <begin position="1574"/>
        <end position="1753"/>
    </location>
</feature>
<dbReference type="EMBL" id="CAUEEQ010042211">
    <property type="protein sequence ID" value="CAJ0956561.1"/>
    <property type="molecule type" value="Genomic_DNA"/>
</dbReference>
<dbReference type="CDD" id="cd00090">
    <property type="entry name" value="HTH_ARSR"/>
    <property type="match status" value="1"/>
</dbReference>
<dbReference type="Gene3D" id="3.30.420.10">
    <property type="entry name" value="Ribonuclease H-like superfamily/Ribonuclease H"/>
    <property type="match status" value="1"/>
</dbReference>
<dbReference type="SUPFAM" id="SSF56672">
    <property type="entry name" value="DNA/RNA polymerases"/>
    <property type="match status" value="2"/>
</dbReference>
<dbReference type="InterPro" id="IPR005162">
    <property type="entry name" value="Retrotrans_gag_dom"/>
</dbReference>
<dbReference type="Gene3D" id="3.10.20.370">
    <property type="match status" value="2"/>
</dbReference>
<dbReference type="Gene3D" id="3.10.10.10">
    <property type="entry name" value="HIV Type 1 Reverse Transcriptase, subunit A, domain 1"/>
    <property type="match status" value="2"/>
</dbReference>
<dbReference type="Pfam" id="PF17917">
    <property type="entry name" value="RT_RNaseH"/>
    <property type="match status" value="2"/>
</dbReference>
<evidence type="ECO:0000259" key="9">
    <source>
        <dbReference type="PROSITE" id="PS50878"/>
    </source>
</evidence>
<dbReference type="InterPro" id="IPR012337">
    <property type="entry name" value="RNaseH-like_sf"/>
</dbReference>
<dbReference type="InterPro" id="IPR001584">
    <property type="entry name" value="Integrase_cat-core"/>
</dbReference>
<dbReference type="InterPro" id="IPR056924">
    <property type="entry name" value="SH3_Tf2-1"/>
</dbReference>
<dbReference type="InterPro" id="IPR000477">
    <property type="entry name" value="RT_dom"/>
</dbReference>
<dbReference type="SUPFAM" id="SSF46689">
    <property type="entry name" value="Homeodomain-like"/>
    <property type="match status" value="1"/>
</dbReference>
<dbReference type="PANTHER" id="PTHR37984">
    <property type="entry name" value="PROTEIN CBG26694"/>
    <property type="match status" value="1"/>
</dbReference>
<keyword evidence="2" id="KW-0808">Transferase</keyword>
<dbReference type="Gene3D" id="1.10.10.60">
    <property type="entry name" value="Homeodomain-like"/>
    <property type="match status" value="1"/>
</dbReference>
<dbReference type="InterPro" id="IPR011991">
    <property type="entry name" value="ArsR-like_HTH"/>
</dbReference>
<organism evidence="11 12">
    <name type="scientific">Ranitomeya imitator</name>
    <name type="common">mimic poison frog</name>
    <dbReference type="NCBI Taxonomy" id="111125"/>
    <lineage>
        <taxon>Eukaryota</taxon>
        <taxon>Metazoa</taxon>
        <taxon>Chordata</taxon>
        <taxon>Craniata</taxon>
        <taxon>Vertebrata</taxon>
        <taxon>Euteleostomi</taxon>
        <taxon>Amphibia</taxon>
        <taxon>Batrachia</taxon>
        <taxon>Anura</taxon>
        <taxon>Neobatrachia</taxon>
        <taxon>Hyloidea</taxon>
        <taxon>Dendrobatidae</taxon>
        <taxon>Dendrobatinae</taxon>
        <taxon>Ranitomeya</taxon>
    </lineage>
</organism>
<dbReference type="InterPro" id="IPR009057">
    <property type="entry name" value="Homeodomain-like_sf"/>
</dbReference>
<sequence length="1963" mass="222252">MGKTSDLTDVKKAIIDTLKQEGKTQKEISQQIGCSQSAVSRHLNGKSVGRKQCGRKRCTTRRGDRTLRKIVEKDRFQTLGNLRKQWTESGVETSRATVHRRVQEMGYRALEWATPLWERNDHVVRSVPRFLDTLKQVFLGPQVTHDTALQLLALTQGSTMVSHFAVHFRTLASELEWPDKTLIPVFWRGLADHVKDALATREIPATLEELIAVSTRIDLRFNERRLERAQCRQRFRLAPTFAKPLESPVQASESHEALEVTRAGSKSQSARAHKVRHVCQQSGHLASKGPQRSGKRQRLVAVGGGTLDTATFASKLSFKGTITIGPSTLMVELCVDSGAEGNFMSSAFAQRHAIPLVMLAKPVTVRVVNGSTLPSQITHQTIPFTLSVSPSHQEIISLLVIPEGIDEVLLGIPWLRYHSPHIEWSSGRILGWSKSCEGRCLRECVQVATTQVPADLSSLPKHYWPYADVFSKRAAETLPPHRPYDCPIDLLPGAEPPRGRVYPLSLPETEAMSQYIQENLARGFIRKSVSPAGAGFFFVQKKTGDLRPCIDYRGLNAITVKNKYPLPLISELFDRLRGARVFTKLDLRGAYNLIRIREGDEWKTAFNTRDGHYEYLVMPFGLCNAPAVFQDFVNDIFRDMLTTSVVVYLDDILIFSPDIDSHRRDVRKVFDLLRANSLYAKLEKCVFEQESLPFLGYIISAQGLAMDPAKLQAVMDWQEPHSLKAVQRFMGFINYYRQFIPHFSTLVAPLVALTKKGANPKLWSEEVSKAFLSIKSHFASAPILHRPDVDKPFILEVDASSVGAGAVLFQKDAQGRKHPCFFFSKTFTPAERNYSIGDRELLAMKLAFSEWRHLLEGARFPFQVFTDHKNLVYLQTAQRLNSRQARWSLFFSRFHFTLHFLSREKNVRADALSRSVVSSEEEEEEPRLIVPSESLRTVAPIVSDRGPQFASRFWRELCRLLSIELNLSSAYHPETNGLVERTNQTLVTYLRHFVSARQDDWASLLPWAEFALNNAVADSTGQTPFLLNYGQHPRVPVPMPVSSTDSRVADWAVEARDIWDRTQDAIRASKERMRVSADTHRRPAPVFAPGDLVWLSARNIRLRVESTKFAPRYIGPFKVLEQVNPVVYRLAIPPRLGITDTFHVSLLKPVHLSRFSESSAGTSGSSTDEFEVNAIVGCKVVLKGQNMLRVKGFSLDSSALSDDTGRDIYNYFIKRYMTQQATSADIACGAVDYDTWIQINFDYFFKYATTEDLIIYNKNLTQNSLTPNVVADLVTKTDVLQNETLLISYLSKVELENVTVFLTALTSAAGKANLSLELVDNVKETLLAVELQQLQSNFSNYTTEQWQVLFQIRLTLLIQYFNATLLELLPTSISCSSYQAIVKGFSLDSSALSDDTGRDIYNYFIKRYMTQQATAADIACGAVDYDTWIQINFDYFFKYATTEDLIIYNKNLTQNALTPNVVADLVTKTDVLQNETLLISYLSKVELENVTVFLTALTSAAGKRHAIPLVMLAKPHYWPYADVFSKRAAETLPPHRPYDCPIDLLPGAEPPRGRVYPLSLPETEAMSQYIQENLARGFIRKSVSPAGAGFFFVQKKTGDLRPCIDYRGLNAITVKNKYPLPLISELFDRLRGARVFTKLDLRGAYNLIRIREGDEWKTAFNTRDGHYEYLVMPFGLCNAPAVFQDFVNDIFRDMLTTSVVVYLDDILIFSPDIDSHRRDVRKVFDLLRANSLYAKLEKCVFEQESLPFLGYIISAQGLAMDPAKLQAVMDWQEPHSLKAVQRFMGFINYYRQFIPHFSTLVAPLVALTKKGANPKLWSEEVSKAFLSIKSHFASAPILHRPDVDKPFILEVDASSVGAGAVLFQKDAQGRKHPCFFFSKTFTPAERNYSIGDRELLAMKLAFSEWRHLLEGARFPFQVFTDHKNLVYLQTAQRLNSRQARWSLFFSPVPFYSPFPLRGEERSC</sequence>
<evidence type="ECO:0000256" key="5">
    <source>
        <dbReference type="ARBA" id="ARBA00022759"/>
    </source>
</evidence>
<keyword evidence="3" id="KW-0548">Nucleotidyltransferase</keyword>
<dbReference type="InterPro" id="IPR041373">
    <property type="entry name" value="RT_RNaseH"/>
</dbReference>
<dbReference type="CDD" id="cd00303">
    <property type="entry name" value="retropepsin_like"/>
    <property type="match status" value="1"/>
</dbReference>
<evidence type="ECO:0000256" key="3">
    <source>
        <dbReference type="ARBA" id="ARBA00022695"/>
    </source>
</evidence>
<keyword evidence="5" id="KW-0255">Endonuclease</keyword>
<dbReference type="Proteomes" id="UP001176940">
    <property type="component" value="Unassembled WGS sequence"/>
</dbReference>
<evidence type="ECO:0008006" key="13">
    <source>
        <dbReference type="Google" id="ProtNLM"/>
    </source>
</evidence>
<evidence type="ECO:0000259" key="10">
    <source>
        <dbReference type="PROSITE" id="PS50994"/>
    </source>
</evidence>
<dbReference type="InterPro" id="IPR043128">
    <property type="entry name" value="Rev_trsase/Diguanyl_cyclase"/>
</dbReference>
<gene>
    <name evidence="11" type="ORF">RIMI_LOCUS15599525</name>
</gene>
<dbReference type="PANTHER" id="PTHR37984:SF5">
    <property type="entry name" value="PROTEIN NYNRIN-LIKE"/>
    <property type="match status" value="1"/>
</dbReference>
<dbReference type="Pfam" id="PF00078">
    <property type="entry name" value="RVT_1"/>
    <property type="match status" value="2"/>
</dbReference>
<feature type="domain" description="Integrase catalytic" evidence="10">
    <location>
        <begin position="941"/>
        <end position="1032"/>
    </location>
</feature>